<dbReference type="EMBL" id="LATX01001774">
    <property type="protein sequence ID" value="KTB38241.1"/>
    <property type="molecule type" value="Genomic_DNA"/>
</dbReference>
<proteinExistence type="predicted"/>
<dbReference type="Pfam" id="PF00240">
    <property type="entry name" value="ubiquitin"/>
    <property type="match status" value="1"/>
</dbReference>
<dbReference type="SMART" id="SM00577">
    <property type="entry name" value="CPDc"/>
    <property type="match status" value="1"/>
</dbReference>
<accession>A0A0W0FPR3</accession>
<dbReference type="Gene3D" id="3.40.50.1000">
    <property type="entry name" value="HAD superfamily/HAD-like"/>
    <property type="match status" value="1"/>
</dbReference>
<feature type="domain" description="Ubiquitin-like" evidence="12">
    <location>
        <begin position="44"/>
        <end position="120"/>
    </location>
</feature>
<comment type="caution">
    <text evidence="14">The sequence shown here is derived from an EMBL/GenBank/DDBJ whole genome shotgun (WGS) entry which is preliminary data.</text>
</comment>
<dbReference type="GO" id="GO:0004722">
    <property type="term" value="F:protein serine/threonine phosphatase activity"/>
    <property type="evidence" value="ECO:0007669"/>
    <property type="project" value="UniProtKB-EC"/>
</dbReference>
<name>A0A0W0FPR3_MONRR</name>
<evidence type="ECO:0000256" key="10">
    <source>
        <dbReference type="ARBA" id="ARBA00047761"/>
    </source>
</evidence>
<dbReference type="SMART" id="SM00213">
    <property type="entry name" value="UBQ"/>
    <property type="match status" value="1"/>
</dbReference>
<dbReference type="GO" id="GO:0090364">
    <property type="term" value="P:regulation of proteasome assembly"/>
    <property type="evidence" value="ECO:0007669"/>
    <property type="project" value="InterPro"/>
</dbReference>
<dbReference type="PROSITE" id="PS50969">
    <property type="entry name" value="FCP1"/>
    <property type="match status" value="1"/>
</dbReference>
<feature type="domain" description="FCP1 homology" evidence="13">
    <location>
        <begin position="177"/>
        <end position="345"/>
    </location>
</feature>
<dbReference type="Pfam" id="PF03031">
    <property type="entry name" value="NIF"/>
    <property type="match status" value="1"/>
</dbReference>
<evidence type="ECO:0000256" key="6">
    <source>
        <dbReference type="ARBA" id="ARBA00022842"/>
    </source>
</evidence>
<dbReference type="eggNOG" id="KOG1605">
    <property type="taxonomic scope" value="Eukaryota"/>
</dbReference>
<organism evidence="14 15">
    <name type="scientific">Moniliophthora roreri</name>
    <name type="common">Frosty pod rot fungus</name>
    <name type="synonym">Monilia roreri</name>
    <dbReference type="NCBI Taxonomy" id="221103"/>
    <lineage>
        <taxon>Eukaryota</taxon>
        <taxon>Fungi</taxon>
        <taxon>Dikarya</taxon>
        <taxon>Basidiomycota</taxon>
        <taxon>Agaricomycotina</taxon>
        <taxon>Agaricomycetes</taxon>
        <taxon>Agaricomycetidae</taxon>
        <taxon>Agaricales</taxon>
        <taxon>Marasmiineae</taxon>
        <taxon>Marasmiaceae</taxon>
        <taxon>Moniliophthora</taxon>
    </lineage>
</organism>
<comment type="catalytic activity">
    <reaction evidence="10">
        <text>O-phospho-L-seryl-[protein] + H2O = L-seryl-[protein] + phosphate</text>
        <dbReference type="Rhea" id="RHEA:20629"/>
        <dbReference type="Rhea" id="RHEA-COMP:9863"/>
        <dbReference type="Rhea" id="RHEA-COMP:11604"/>
        <dbReference type="ChEBI" id="CHEBI:15377"/>
        <dbReference type="ChEBI" id="CHEBI:29999"/>
        <dbReference type="ChEBI" id="CHEBI:43474"/>
        <dbReference type="ChEBI" id="CHEBI:83421"/>
        <dbReference type="EC" id="3.1.3.16"/>
    </reaction>
</comment>
<dbReference type="InterPro" id="IPR051658">
    <property type="entry name" value="UBLCP1"/>
</dbReference>
<keyword evidence="5" id="KW-0378">Hydrolase</keyword>
<dbReference type="eggNOG" id="KOG1872">
    <property type="taxonomic scope" value="Eukaryota"/>
</dbReference>
<comment type="cofactor">
    <cofactor evidence="1">
        <name>Mg(2+)</name>
        <dbReference type="ChEBI" id="CHEBI:18420"/>
    </cofactor>
</comment>
<dbReference type="PANTHER" id="PTHR48493:SF1">
    <property type="entry name" value="UBIQUITIN-LIKE DOMAIN-CONTAINING CTD PHOSPHATASE 1"/>
    <property type="match status" value="1"/>
</dbReference>
<keyword evidence="7" id="KW-0904">Protein phosphatase</keyword>
<dbReference type="GO" id="GO:0005634">
    <property type="term" value="C:nucleus"/>
    <property type="evidence" value="ECO:0007669"/>
    <property type="project" value="UniProtKB-SubCell"/>
</dbReference>
<evidence type="ECO:0000259" key="12">
    <source>
        <dbReference type="PROSITE" id="PS50053"/>
    </source>
</evidence>
<dbReference type="InterPro" id="IPR011943">
    <property type="entry name" value="HAD-SF_hydro_IIID"/>
</dbReference>
<evidence type="ECO:0000313" key="15">
    <source>
        <dbReference type="Proteomes" id="UP000054988"/>
    </source>
</evidence>
<evidence type="ECO:0000256" key="1">
    <source>
        <dbReference type="ARBA" id="ARBA00001946"/>
    </source>
</evidence>
<dbReference type="GO" id="GO:0046872">
    <property type="term" value="F:metal ion binding"/>
    <property type="evidence" value="ECO:0007669"/>
    <property type="project" value="UniProtKB-KW"/>
</dbReference>
<dbReference type="PANTHER" id="PTHR48493">
    <property type="entry name" value="UBIQUITIN-LIKE DOMAIN-CONTAINING CTD PHOSPHATASE 1"/>
    <property type="match status" value="1"/>
</dbReference>
<gene>
    <name evidence="14" type="ORF">WG66_9208</name>
</gene>
<protein>
    <recommendedName>
        <fullName evidence="3">protein-serine/threonine phosphatase</fullName>
        <ecNumber evidence="3">3.1.3.16</ecNumber>
    </recommendedName>
    <alternativeName>
        <fullName evidence="9">Nuclear proteasome inhibitor UBLCP1</fullName>
    </alternativeName>
</protein>
<keyword evidence="6" id="KW-0460">Magnesium</keyword>
<dbReference type="AlphaFoldDB" id="A0A0W0FPR3"/>
<dbReference type="EC" id="3.1.3.16" evidence="3"/>
<evidence type="ECO:0000256" key="2">
    <source>
        <dbReference type="ARBA" id="ARBA00004123"/>
    </source>
</evidence>
<dbReference type="InterPro" id="IPR029071">
    <property type="entry name" value="Ubiquitin-like_domsf"/>
</dbReference>
<dbReference type="NCBIfam" id="TIGR02245">
    <property type="entry name" value="HAD_IIID1"/>
    <property type="match status" value="1"/>
</dbReference>
<evidence type="ECO:0000256" key="11">
    <source>
        <dbReference type="ARBA" id="ARBA00048336"/>
    </source>
</evidence>
<dbReference type="InterPro" id="IPR004274">
    <property type="entry name" value="FCP1_dom"/>
</dbReference>
<dbReference type="PROSITE" id="PS50053">
    <property type="entry name" value="UBIQUITIN_2"/>
    <property type="match status" value="1"/>
</dbReference>
<evidence type="ECO:0000256" key="5">
    <source>
        <dbReference type="ARBA" id="ARBA00022801"/>
    </source>
</evidence>
<evidence type="ECO:0000259" key="13">
    <source>
        <dbReference type="PROSITE" id="PS50969"/>
    </source>
</evidence>
<evidence type="ECO:0000256" key="3">
    <source>
        <dbReference type="ARBA" id="ARBA00013081"/>
    </source>
</evidence>
<evidence type="ECO:0000256" key="4">
    <source>
        <dbReference type="ARBA" id="ARBA00022723"/>
    </source>
</evidence>
<evidence type="ECO:0000256" key="9">
    <source>
        <dbReference type="ARBA" id="ARBA00032039"/>
    </source>
</evidence>
<sequence length="369" mass="41627">MVEIEFLPSTKQAQDAEQNALLEETTPIITTEAQDKAAAAEHWITLHFTWSGKTYSLDIADSDRVFDLKAALYEKTKVAPERQKILGLVKGKLPPDQGRISDLNLTPGKKFTLLGTPEGDEMKDPSQLANLPDIINDLDFDFSQDPAAVQAYKNDQRNIRKVKEASDKLSVNIIHPLRQGKKLLVLDIDYTILDTKPLTSGSLPPSECARPGLHEFLEAVYPYYDICIWSQTSWIWLETKLVELGMIGSSRNYEISFVLDRTCMFTVFSERGGKAVQHSVKALQIIWNHFPQFNATNTIHVDDLSRNFALNPQCGLKIHAFKNAHSPQAMADRELFKLSRYLAYIASIPDFQSLSHKVWKDVVRGLPPS</sequence>
<dbReference type="CDD" id="cd01813">
    <property type="entry name" value="Ubl_UBLCP1"/>
    <property type="match status" value="1"/>
</dbReference>
<comment type="catalytic activity">
    <reaction evidence="11">
        <text>O-phospho-L-threonyl-[protein] + H2O = L-threonyl-[protein] + phosphate</text>
        <dbReference type="Rhea" id="RHEA:47004"/>
        <dbReference type="Rhea" id="RHEA-COMP:11060"/>
        <dbReference type="Rhea" id="RHEA-COMP:11605"/>
        <dbReference type="ChEBI" id="CHEBI:15377"/>
        <dbReference type="ChEBI" id="CHEBI:30013"/>
        <dbReference type="ChEBI" id="CHEBI:43474"/>
        <dbReference type="ChEBI" id="CHEBI:61977"/>
        <dbReference type="EC" id="3.1.3.16"/>
    </reaction>
</comment>
<dbReference type="InterPro" id="IPR036412">
    <property type="entry name" value="HAD-like_sf"/>
</dbReference>
<dbReference type="SUPFAM" id="SSF54236">
    <property type="entry name" value="Ubiquitin-like"/>
    <property type="match status" value="1"/>
</dbReference>
<evidence type="ECO:0000256" key="8">
    <source>
        <dbReference type="ARBA" id="ARBA00023242"/>
    </source>
</evidence>
<evidence type="ECO:0000313" key="14">
    <source>
        <dbReference type="EMBL" id="KTB38241.1"/>
    </source>
</evidence>
<dbReference type="Proteomes" id="UP000054988">
    <property type="component" value="Unassembled WGS sequence"/>
</dbReference>
<keyword evidence="8" id="KW-0539">Nucleus</keyword>
<comment type="subcellular location">
    <subcellularLocation>
        <location evidence="2">Nucleus</location>
    </subcellularLocation>
</comment>
<dbReference type="SUPFAM" id="SSF56784">
    <property type="entry name" value="HAD-like"/>
    <property type="match status" value="1"/>
</dbReference>
<dbReference type="Gene3D" id="3.10.20.90">
    <property type="entry name" value="Phosphatidylinositol 3-kinase Catalytic Subunit, Chain A, domain 1"/>
    <property type="match status" value="1"/>
</dbReference>
<reference evidence="14 15" key="1">
    <citation type="submission" date="2015-12" db="EMBL/GenBank/DDBJ databases">
        <title>Draft genome sequence of Moniliophthora roreri, the causal agent of frosty pod rot of cacao.</title>
        <authorList>
            <person name="Aime M.C."/>
            <person name="Diaz-Valderrama J.R."/>
            <person name="Kijpornyongpan T."/>
            <person name="Phillips-Mora W."/>
        </authorList>
    </citation>
    <scope>NUCLEOTIDE SEQUENCE [LARGE SCALE GENOMIC DNA]</scope>
    <source>
        <strain evidence="14 15">MCA 2952</strain>
    </source>
</reference>
<evidence type="ECO:0000256" key="7">
    <source>
        <dbReference type="ARBA" id="ARBA00022912"/>
    </source>
</evidence>
<keyword evidence="4" id="KW-0479">Metal-binding</keyword>
<dbReference type="InterPro" id="IPR000626">
    <property type="entry name" value="Ubiquitin-like_dom"/>
</dbReference>
<dbReference type="InterPro" id="IPR023214">
    <property type="entry name" value="HAD_sf"/>
</dbReference>